<comment type="caution">
    <text evidence="9">The sequence shown here is derived from an EMBL/GenBank/DDBJ whole genome shotgun (WGS) entry which is preliminary data.</text>
</comment>
<accession>A0AAU9K7K0</accession>
<dbReference type="Gene3D" id="3.40.50.2000">
    <property type="entry name" value="Glycogen Phosphorylase B"/>
    <property type="match status" value="1"/>
</dbReference>
<gene>
    <name evidence="9" type="ORF">BSTOLATCC_MIC60797</name>
</gene>
<evidence type="ECO:0000256" key="3">
    <source>
        <dbReference type="ARBA" id="ARBA00017467"/>
    </source>
</evidence>
<reference evidence="9" key="1">
    <citation type="submission" date="2021-09" db="EMBL/GenBank/DDBJ databases">
        <authorList>
            <consortium name="AG Swart"/>
            <person name="Singh M."/>
            <person name="Singh A."/>
            <person name="Seah K."/>
            <person name="Emmerich C."/>
        </authorList>
    </citation>
    <scope>NUCLEOTIDE SEQUENCE</scope>
    <source>
        <strain evidence="9">ATCC30299</strain>
    </source>
</reference>
<dbReference type="PANTHER" id="PTHR12154">
    <property type="entry name" value="GLYCOSYL TRANSFERASE-RELATED"/>
    <property type="match status" value="1"/>
</dbReference>
<evidence type="ECO:0000256" key="6">
    <source>
        <dbReference type="ARBA" id="ARBA00022989"/>
    </source>
</evidence>
<evidence type="ECO:0000256" key="7">
    <source>
        <dbReference type="ARBA" id="ARBA00023136"/>
    </source>
</evidence>
<protein>
    <recommendedName>
        <fullName evidence="3">UDP-N-acetylglucosamine transferase subunit ALG14</fullName>
    </recommendedName>
</protein>
<proteinExistence type="inferred from homology"/>
<name>A0AAU9K7K0_9CILI</name>
<sequence>MGIWGYLAILIGLWYLVKFLWPPAKRKNILVVLGSGGHTTEMTTYLKKLDFSLVENVDFICAEDDKVSKEKFRLHFLNRGRLYEIFRSRKVGQSYISSVFTTLYSFIPAIFLVLKLRPDLIVTNGPGTALPVCYSGFILRLLRISRTKIVFIESFCRVRTLSLAGRLIYPITEQFYVQWEYLQRDNPKCRYIGLLV</sequence>
<keyword evidence="5" id="KW-0256">Endoplasmic reticulum</keyword>
<keyword evidence="10" id="KW-1185">Reference proteome</keyword>
<dbReference type="PANTHER" id="PTHR12154:SF4">
    <property type="entry name" value="UDP-N-ACETYLGLUCOSAMINE TRANSFERASE SUBUNIT ALG14 HOMOLOG"/>
    <property type="match status" value="1"/>
</dbReference>
<dbReference type="Proteomes" id="UP001162131">
    <property type="component" value="Unassembled WGS sequence"/>
</dbReference>
<evidence type="ECO:0000256" key="2">
    <source>
        <dbReference type="ARBA" id="ARBA00009731"/>
    </source>
</evidence>
<dbReference type="GO" id="GO:0006488">
    <property type="term" value="P:dolichol-linked oligosaccharide biosynthetic process"/>
    <property type="evidence" value="ECO:0007669"/>
    <property type="project" value="InterPro"/>
</dbReference>
<keyword evidence="4 8" id="KW-0812">Transmembrane</keyword>
<organism evidence="9 10">
    <name type="scientific">Blepharisma stoltei</name>
    <dbReference type="NCBI Taxonomy" id="1481888"/>
    <lineage>
        <taxon>Eukaryota</taxon>
        <taxon>Sar</taxon>
        <taxon>Alveolata</taxon>
        <taxon>Ciliophora</taxon>
        <taxon>Postciliodesmatophora</taxon>
        <taxon>Heterotrichea</taxon>
        <taxon>Heterotrichida</taxon>
        <taxon>Blepharismidae</taxon>
        <taxon>Blepharisma</taxon>
    </lineage>
</organism>
<dbReference type="Pfam" id="PF08660">
    <property type="entry name" value="Alg14"/>
    <property type="match status" value="1"/>
</dbReference>
<feature type="transmembrane region" description="Helical" evidence="8">
    <location>
        <begin position="120"/>
        <end position="142"/>
    </location>
</feature>
<comment type="subcellular location">
    <subcellularLocation>
        <location evidence="1">Endoplasmic reticulum membrane</location>
        <topology evidence="1">Single-pass membrane protein</topology>
    </subcellularLocation>
</comment>
<evidence type="ECO:0000313" key="10">
    <source>
        <dbReference type="Proteomes" id="UP001162131"/>
    </source>
</evidence>
<evidence type="ECO:0000313" key="9">
    <source>
        <dbReference type="EMBL" id="CAG9334177.1"/>
    </source>
</evidence>
<dbReference type="InterPro" id="IPR013969">
    <property type="entry name" value="Oligosacch_biosynth_Alg14"/>
</dbReference>
<dbReference type="EMBL" id="CAJZBQ010000058">
    <property type="protein sequence ID" value="CAG9334177.1"/>
    <property type="molecule type" value="Genomic_DNA"/>
</dbReference>
<comment type="similarity">
    <text evidence="2">Belongs to the ALG14 family.</text>
</comment>
<evidence type="ECO:0000256" key="4">
    <source>
        <dbReference type="ARBA" id="ARBA00022692"/>
    </source>
</evidence>
<dbReference type="GO" id="GO:0004577">
    <property type="term" value="F:N-acetylglucosaminyldiphosphodolichol N-acetylglucosaminyltransferase activity"/>
    <property type="evidence" value="ECO:0007669"/>
    <property type="project" value="TreeGrafter"/>
</dbReference>
<evidence type="ECO:0000256" key="1">
    <source>
        <dbReference type="ARBA" id="ARBA00004389"/>
    </source>
</evidence>
<dbReference type="GO" id="GO:0043541">
    <property type="term" value="C:UDP-N-acetylglucosamine transferase complex"/>
    <property type="evidence" value="ECO:0007669"/>
    <property type="project" value="TreeGrafter"/>
</dbReference>
<feature type="transmembrane region" description="Helical" evidence="8">
    <location>
        <begin position="6"/>
        <end position="21"/>
    </location>
</feature>
<evidence type="ECO:0000256" key="5">
    <source>
        <dbReference type="ARBA" id="ARBA00022824"/>
    </source>
</evidence>
<keyword evidence="7 8" id="KW-0472">Membrane</keyword>
<feature type="transmembrane region" description="Helical" evidence="8">
    <location>
        <begin position="95"/>
        <end position="114"/>
    </location>
</feature>
<dbReference type="AlphaFoldDB" id="A0AAU9K7K0"/>
<keyword evidence="6 8" id="KW-1133">Transmembrane helix</keyword>
<evidence type="ECO:0000256" key="8">
    <source>
        <dbReference type="SAM" id="Phobius"/>
    </source>
</evidence>